<organism evidence="2 3">
    <name type="scientific">Amaricoccus solimangrovi</name>
    <dbReference type="NCBI Taxonomy" id="2589815"/>
    <lineage>
        <taxon>Bacteria</taxon>
        <taxon>Pseudomonadati</taxon>
        <taxon>Pseudomonadota</taxon>
        <taxon>Alphaproteobacteria</taxon>
        <taxon>Rhodobacterales</taxon>
        <taxon>Paracoccaceae</taxon>
        <taxon>Amaricoccus</taxon>
    </lineage>
</organism>
<name>A0A501WTN5_9RHOB</name>
<protein>
    <submittedName>
        <fullName evidence="2">Uncharacterized protein</fullName>
    </submittedName>
</protein>
<gene>
    <name evidence="2" type="ORF">FJM51_06030</name>
</gene>
<dbReference type="PROSITE" id="PS51257">
    <property type="entry name" value="PROKAR_LIPOPROTEIN"/>
    <property type="match status" value="1"/>
</dbReference>
<dbReference type="EMBL" id="VFRP01000003">
    <property type="protein sequence ID" value="TPE52729.1"/>
    <property type="molecule type" value="Genomic_DNA"/>
</dbReference>
<sequence length="242" mass="24189">MRISKAAGIAALFLLAACEQPGVSGTTPTRTTVTTGGQRLTIAAPAGFCVDSDSTSVTSTGAFVLVTDCALLARGPGAGPRLTGAAASAGSPPAPAPVAEAARAKPPVGAAMTASVSPTGLGDDGPATRSLADLARYARTPQGLALVGRGGQPQGVRLLESAERDGVLYLYVEDRGPQPIAGLEPRFWRAFFEVNGRLTAVSELGFAGAGLDKQSGLNLVTAFTRAIKAANPARPAAPPAAG</sequence>
<dbReference type="AlphaFoldDB" id="A0A501WTN5"/>
<keyword evidence="3" id="KW-1185">Reference proteome</keyword>
<accession>A0A501WTN5</accession>
<evidence type="ECO:0000313" key="3">
    <source>
        <dbReference type="Proteomes" id="UP000319255"/>
    </source>
</evidence>
<dbReference type="Proteomes" id="UP000319255">
    <property type="component" value="Unassembled WGS sequence"/>
</dbReference>
<feature type="signal peptide" evidence="1">
    <location>
        <begin position="1"/>
        <end position="16"/>
    </location>
</feature>
<dbReference type="RefSeq" id="WP_140453211.1">
    <property type="nucleotide sequence ID" value="NZ_VFRP01000003.1"/>
</dbReference>
<reference evidence="2 3" key="1">
    <citation type="submission" date="2019-06" db="EMBL/GenBank/DDBJ databases">
        <title>A novel bacterium of genus Amaricoccus, isolated from marine sediment.</title>
        <authorList>
            <person name="Huang H."/>
            <person name="Mo K."/>
            <person name="Hu Y."/>
        </authorList>
    </citation>
    <scope>NUCLEOTIDE SEQUENCE [LARGE SCALE GENOMIC DNA]</scope>
    <source>
        <strain evidence="2 3">HB172011</strain>
    </source>
</reference>
<dbReference type="OrthoDB" id="7877343at2"/>
<proteinExistence type="predicted"/>
<evidence type="ECO:0000313" key="2">
    <source>
        <dbReference type="EMBL" id="TPE52729.1"/>
    </source>
</evidence>
<keyword evidence="1" id="KW-0732">Signal</keyword>
<feature type="chain" id="PRO_5021507085" evidence="1">
    <location>
        <begin position="17"/>
        <end position="242"/>
    </location>
</feature>
<comment type="caution">
    <text evidence="2">The sequence shown here is derived from an EMBL/GenBank/DDBJ whole genome shotgun (WGS) entry which is preliminary data.</text>
</comment>
<evidence type="ECO:0000256" key="1">
    <source>
        <dbReference type="SAM" id="SignalP"/>
    </source>
</evidence>